<reference evidence="2 3" key="1">
    <citation type="journal article" date="2024" name="BMC Genomics">
        <title>Genome assembly of redclaw crayfish (Cherax quadricarinatus) provides insights into its immune adaptation and hypoxia tolerance.</title>
        <authorList>
            <person name="Liu Z."/>
            <person name="Zheng J."/>
            <person name="Li H."/>
            <person name="Fang K."/>
            <person name="Wang S."/>
            <person name="He J."/>
            <person name="Zhou D."/>
            <person name="Weng S."/>
            <person name="Chi M."/>
            <person name="Gu Z."/>
            <person name="He J."/>
            <person name="Li F."/>
            <person name="Wang M."/>
        </authorList>
    </citation>
    <scope>NUCLEOTIDE SEQUENCE [LARGE SCALE GENOMIC DNA]</scope>
    <source>
        <strain evidence="2">ZL_2023a</strain>
    </source>
</reference>
<accession>A0AAW0YRM5</accession>
<dbReference type="PANTHER" id="PTHR13338">
    <property type="entry name" value="UPF0240 PROTEIN"/>
    <property type="match status" value="1"/>
</dbReference>
<evidence type="ECO:0000313" key="2">
    <source>
        <dbReference type="EMBL" id="KAK8754519.1"/>
    </source>
</evidence>
<dbReference type="PANTHER" id="PTHR13338:SF4">
    <property type="entry name" value="NADH DEHYDROGENASE [UBIQUINONE] 1 ALPHA SUBCOMPLEX ASSEMBLY FACTOR 4"/>
    <property type="match status" value="1"/>
</dbReference>
<name>A0AAW0YRM5_CHEQU</name>
<dbReference type="EMBL" id="JARKIK010000001">
    <property type="protein sequence ID" value="KAK8754519.1"/>
    <property type="molecule type" value="Genomic_DNA"/>
</dbReference>
<proteinExistence type="predicted"/>
<sequence>MVFGYTEPKCVPYGKITLKDVLQAISKHQEDPEFWTPKKISSEFKLDPGLTEKVLHHFRTFVLIIPKDYKRTQITQETLKNTALTAPITLKQPVSSDNEDESITSKEKS</sequence>
<evidence type="ECO:0000313" key="3">
    <source>
        <dbReference type="Proteomes" id="UP001445076"/>
    </source>
</evidence>
<dbReference type="GO" id="GO:0005739">
    <property type="term" value="C:mitochondrion"/>
    <property type="evidence" value="ECO:0007669"/>
    <property type="project" value="TreeGrafter"/>
</dbReference>
<comment type="caution">
    <text evidence="2">The sequence shown here is derived from an EMBL/GenBank/DDBJ whole genome shotgun (WGS) entry which is preliminary data.</text>
</comment>
<dbReference type="GO" id="GO:0032981">
    <property type="term" value="P:mitochondrial respiratory chain complex I assembly"/>
    <property type="evidence" value="ECO:0007669"/>
    <property type="project" value="InterPro"/>
</dbReference>
<feature type="region of interest" description="Disordered" evidence="1">
    <location>
        <begin position="90"/>
        <end position="109"/>
    </location>
</feature>
<keyword evidence="3" id="KW-1185">Reference proteome</keyword>
<gene>
    <name evidence="2" type="ORF">OTU49_016568</name>
</gene>
<evidence type="ECO:0000256" key="1">
    <source>
        <dbReference type="SAM" id="MobiDB-lite"/>
    </source>
</evidence>
<dbReference type="AlphaFoldDB" id="A0AAW0YRM5"/>
<protein>
    <submittedName>
        <fullName evidence="2">Uncharacterized protein</fullName>
    </submittedName>
</protein>
<dbReference type="Pfam" id="PF06784">
    <property type="entry name" value="UPF0240"/>
    <property type="match status" value="1"/>
</dbReference>
<dbReference type="Proteomes" id="UP001445076">
    <property type="component" value="Unassembled WGS sequence"/>
</dbReference>
<dbReference type="InterPro" id="IPR009622">
    <property type="entry name" value="NDUFAF4"/>
</dbReference>
<organism evidence="2 3">
    <name type="scientific">Cherax quadricarinatus</name>
    <name type="common">Australian red claw crayfish</name>
    <dbReference type="NCBI Taxonomy" id="27406"/>
    <lineage>
        <taxon>Eukaryota</taxon>
        <taxon>Metazoa</taxon>
        <taxon>Ecdysozoa</taxon>
        <taxon>Arthropoda</taxon>
        <taxon>Crustacea</taxon>
        <taxon>Multicrustacea</taxon>
        <taxon>Malacostraca</taxon>
        <taxon>Eumalacostraca</taxon>
        <taxon>Eucarida</taxon>
        <taxon>Decapoda</taxon>
        <taxon>Pleocyemata</taxon>
        <taxon>Astacidea</taxon>
        <taxon>Parastacoidea</taxon>
        <taxon>Parastacidae</taxon>
        <taxon>Cherax</taxon>
    </lineage>
</organism>